<dbReference type="Gene3D" id="1.25.40.10">
    <property type="entry name" value="Tetratricopeptide repeat domain"/>
    <property type="match status" value="1"/>
</dbReference>
<keyword evidence="4" id="KW-1185">Reference proteome</keyword>
<protein>
    <recommendedName>
        <fullName evidence="5">Tetratricopeptide repeat protein</fullName>
    </recommendedName>
</protein>
<reference evidence="1 4" key="2">
    <citation type="submission" date="2019-08" db="EMBL/GenBank/DDBJ databases">
        <title>Prevalence, distribution, and phylogeny of type two toxin-antitoxin genes possessed by Cronobacter species where C. sakazakii homologs follow sequence type lineages.</title>
        <authorList>
            <person name="Finkelstein S."/>
            <person name="Negrete F."/>
            <person name="Jang H."/>
            <person name="Gopinath G.R."/>
            <person name="Tall B.D."/>
        </authorList>
    </citation>
    <scope>NUCLEOTIDE SEQUENCE [LARGE SCALE GENOMIC DNA]</scope>
    <source>
        <strain evidence="1 4">MOD1_GK1257</strain>
    </source>
</reference>
<dbReference type="EMBL" id="MSAE01000003">
    <property type="protein sequence ID" value="PUX17600.1"/>
    <property type="molecule type" value="Genomic_DNA"/>
</dbReference>
<dbReference type="RefSeq" id="WP_075192318.1">
    <property type="nucleotide sequence ID" value="NZ_JADKNN010000042.1"/>
</dbReference>
<dbReference type="OrthoDB" id="8764346at2"/>
<dbReference type="EMBL" id="WAGD01000018">
    <property type="protein sequence ID" value="KAB0882491.1"/>
    <property type="molecule type" value="Genomic_DNA"/>
</dbReference>
<dbReference type="AlphaFoldDB" id="A0A2T7AYF2"/>
<name>A0A2T7AYF2_9ENTR</name>
<evidence type="ECO:0000313" key="3">
    <source>
        <dbReference type="Proteomes" id="UP000244378"/>
    </source>
</evidence>
<dbReference type="Proteomes" id="UP000469927">
    <property type="component" value="Unassembled WGS sequence"/>
</dbReference>
<accession>A0A2T7AYF2</accession>
<dbReference type="InterPro" id="IPR011990">
    <property type="entry name" value="TPR-like_helical_dom_sf"/>
</dbReference>
<organism evidence="2 3">
    <name type="scientific">Cronobacter muytjensii</name>
    <dbReference type="NCBI Taxonomy" id="413501"/>
    <lineage>
        <taxon>Bacteria</taxon>
        <taxon>Pseudomonadati</taxon>
        <taxon>Pseudomonadota</taxon>
        <taxon>Gammaproteobacteria</taxon>
        <taxon>Enterobacterales</taxon>
        <taxon>Enterobacteriaceae</taxon>
        <taxon>Cronobacter</taxon>
    </lineage>
</organism>
<gene>
    <name evidence="2" type="ORF">AUN14_02720</name>
    <name evidence="1" type="ORF">FZI19_07815</name>
</gene>
<sequence length="771" mass="87401">MDIWAWYEQYQRDLEEAGKPWITQHVDKLIDSVVEVQTGKTEALLPEARALKKTSGNPWIEVMVGHWEMRHRIGNLGEGEKALGDVVALFERAHQADAAECPQSICVTQDLSACYSNVDGPGWADERIAVCQETLSKITPLRSCFLCLSEEQFFAMIDKGEVEQALAFVHQQMEKRRAAGEEDVNGLKENEAQALMLLGRYDEALAIIDQLHEEEMENSSEQTRQVMMMMKAEVLALMGREEDAREWLLPWDRLTAYNRMRWVRVVEQLARLNPAYNNWQTGSALQLILEQRLEAQAWREAVIVAKTHIALALARGTTWIARRALSLAKDCAARLRNPHDEDAALAAFEQQIAAMETQVELPVPAEALMAWLEERGEQEGVTRDPEQEAQWLMLASAQRPDDENLLMLAASALEACQAHGEATDLLRGWQKRHPQEEASPLFHLLSALLNARHYEEIQTLADTYRDALPHVALWFEVQVAQAQEDWEKLETLSQALRATPQGQQKIAPLMLAGQAAIRQKAYDRATAYFKDAVAMMDAREEDASNILWDLLTAASASEDWTTVREAGARLGMQFSTDEGPVEEEWGTVRLRFFENHDEYFYFAQRTGPVTARVFQPSWRKAPQHMNESVVFDANLLNTPPEDEQERANFIPLHNVVKTLAPGDYAPSWFIDGVDPGEETFNAFVNGVRQRGGAVWVHCESDYQVTDSESGETLPGIYFMLAMPQSVSPLEVDAMLGELTQGWKHPIHWLDVAIRGGLDETRHRQVMERYQL</sequence>
<evidence type="ECO:0000313" key="1">
    <source>
        <dbReference type="EMBL" id="KAB0882491.1"/>
    </source>
</evidence>
<evidence type="ECO:0000313" key="2">
    <source>
        <dbReference type="EMBL" id="PUX17600.1"/>
    </source>
</evidence>
<comment type="caution">
    <text evidence="2">The sequence shown here is derived from an EMBL/GenBank/DDBJ whole genome shotgun (WGS) entry which is preliminary data.</text>
</comment>
<reference evidence="2 3" key="1">
    <citation type="submission" date="2016-12" db="EMBL/GenBank/DDBJ databases">
        <title>Analysis of the Molecular Diversity Among Cronobacter Species Isolated from Filth Flies Using a Pan Genomic DNA Microarray.</title>
        <authorList>
            <person name="Pava-Ripoll M."/>
            <person name="Tall B."/>
            <person name="Farber J."/>
            <person name="Fanning S."/>
            <person name="Lehner A."/>
            <person name="Stephan R."/>
            <person name="Pagotto F."/>
            <person name="Iverson C."/>
            <person name="Ziobro G."/>
            <person name="Miller A."/>
            <person name="Pearson R."/>
            <person name="Yan Q."/>
            <person name="Kim M."/>
            <person name="Jeong S."/>
            <person name="Park J."/>
            <person name="Jun S."/>
            <person name="Choi H."/>
            <person name="Chung T."/>
            <person name="Yoo Y."/>
            <person name="Park E."/>
            <person name="Hwang S."/>
            <person name="Lee B."/>
            <person name="Sathyamoorthy V."/>
            <person name="Carter L."/>
            <person name="Mammel M."/>
            <person name="Jackson S."/>
            <person name="Kothary M."/>
            <person name="Patel I."/>
            <person name="Grim C."/>
            <person name="Gopinath G."/>
            <person name="Gangiredla J."/>
            <person name="Chase H."/>
        </authorList>
    </citation>
    <scope>NUCLEOTIDE SEQUENCE [LARGE SCALE GENOMIC DNA]</scope>
    <source>
        <strain evidence="2 3">MOD1-Md1s</strain>
    </source>
</reference>
<proteinExistence type="predicted"/>
<evidence type="ECO:0008006" key="5">
    <source>
        <dbReference type="Google" id="ProtNLM"/>
    </source>
</evidence>
<dbReference type="SUPFAM" id="SSF48452">
    <property type="entry name" value="TPR-like"/>
    <property type="match status" value="1"/>
</dbReference>
<evidence type="ECO:0000313" key="4">
    <source>
        <dbReference type="Proteomes" id="UP000469927"/>
    </source>
</evidence>
<dbReference type="Proteomes" id="UP000244378">
    <property type="component" value="Unassembled WGS sequence"/>
</dbReference>